<feature type="region of interest" description="Disordered" evidence="1">
    <location>
        <begin position="208"/>
        <end position="250"/>
    </location>
</feature>
<proteinExistence type="predicted"/>
<reference evidence="2" key="1">
    <citation type="submission" date="2014-01" db="EMBL/GenBank/DDBJ databases">
        <authorList>
            <person name="Aslett M."/>
        </authorList>
    </citation>
    <scope>NUCLEOTIDE SEQUENCE</scope>
</reference>
<accession>A0A077ZA85</accession>
<dbReference type="STRING" id="36087.A0A077ZA85"/>
<evidence type="ECO:0000313" key="2">
    <source>
        <dbReference type="EMBL" id="CDW56679.1"/>
    </source>
</evidence>
<dbReference type="OrthoDB" id="122464at2759"/>
<dbReference type="PANTHER" id="PTHR15967:SF0">
    <property type="entry name" value="E2F-ASSOCIATED PHOSPHOPROTEIN"/>
    <property type="match status" value="1"/>
</dbReference>
<gene>
    <name evidence="2" type="ORF">TTRE_0000496101</name>
</gene>
<keyword evidence="3" id="KW-1185">Reference proteome</keyword>
<protein>
    <submittedName>
        <fullName evidence="2">E2F associated phosphoprotein</fullName>
    </submittedName>
</protein>
<feature type="compositionally biased region" description="Basic and acidic residues" evidence="1">
    <location>
        <begin position="229"/>
        <end position="240"/>
    </location>
</feature>
<organism evidence="2 3">
    <name type="scientific">Trichuris trichiura</name>
    <name type="common">Whipworm</name>
    <name type="synonym">Trichocephalus trichiurus</name>
    <dbReference type="NCBI Taxonomy" id="36087"/>
    <lineage>
        <taxon>Eukaryota</taxon>
        <taxon>Metazoa</taxon>
        <taxon>Ecdysozoa</taxon>
        <taxon>Nematoda</taxon>
        <taxon>Enoplea</taxon>
        <taxon>Dorylaimia</taxon>
        <taxon>Trichinellida</taxon>
        <taxon>Trichuridae</taxon>
        <taxon>Trichuris</taxon>
    </lineage>
</organism>
<evidence type="ECO:0000256" key="1">
    <source>
        <dbReference type="SAM" id="MobiDB-lite"/>
    </source>
</evidence>
<feature type="compositionally biased region" description="Basic and acidic residues" evidence="1">
    <location>
        <begin position="1"/>
        <end position="12"/>
    </location>
</feature>
<dbReference type="GO" id="GO:0005634">
    <property type="term" value="C:nucleus"/>
    <property type="evidence" value="ECO:0007669"/>
    <property type="project" value="TreeGrafter"/>
</dbReference>
<dbReference type="InterPro" id="IPR019370">
    <property type="entry name" value="E2F-assoc_phosphoprotein"/>
</dbReference>
<feature type="region of interest" description="Disordered" evidence="1">
    <location>
        <begin position="1"/>
        <end position="36"/>
    </location>
</feature>
<dbReference type="Proteomes" id="UP000030665">
    <property type="component" value="Unassembled WGS sequence"/>
</dbReference>
<name>A0A077ZA85_TRITR</name>
<dbReference type="Pfam" id="PF10238">
    <property type="entry name" value="Eapp_C"/>
    <property type="match status" value="1"/>
</dbReference>
<feature type="compositionally biased region" description="Basic residues" evidence="1">
    <location>
        <begin position="208"/>
        <end position="217"/>
    </location>
</feature>
<evidence type="ECO:0000313" key="3">
    <source>
        <dbReference type="Proteomes" id="UP000030665"/>
    </source>
</evidence>
<sequence length="285" mass="32695">MKRLEPIGRDAYHYGYGSDEEEAPRSSRDREENEVDYNGNYRAVSSAGAADFSEFDAEMQNELNSLYQPLESRVIRSSNASGNQADTDQNNLDLNLSDEFTLSDEEFLVEQGMKSDEPDNLLYNPTDDEDNQMWIDDHRRSYQPRNSCKRPLPKSDAVLNCPACMALLCLDCQRHVEYSSQYRAMFVENCTVKLNECLTVQPGTRKKKRRKWQRKHTNSSSAELGNPEEGLRSNVRRENADSSSDEDNERKNQFHPVFCQICGTEVAVFDCDGIYHFFNVLASYA</sequence>
<reference evidence="2" key="2">
    <citation type="submission" date="2014-03" db="EMBL/GenBank/DDBJ databases">
        <title>The whipworm genome and dual-species transcriptomics of an intimate host-pathogen interaction.</title>
        <authorList>
            <person name="Foth B.J."/>
            <person name="Tsai I.J."/>
            <person name="Reid A.J."/>
            <person name="Bancroft A.J."/>
            <person name="Nichol S."/>
            <person name="Tracey A."/>
            <person name="Holroyd N."/>
            <person name="Cotton J.A."/>
            <person name="Stanley E.J."/>
            <person name="Zarowiecki M."/>
            <person name="Liu J.Z."/>
            <person name="Huckvale T."/>
            <person name="Cooper P.J."/>
            <person name="Grencis R.K."/>
            <person name="Berriman M."/>
        </authorList>
    </citation>
    <scope>NUCLEOTIDE SEQUENCE [LARGE SCALE GENOMIC DNA]</scope>
</reference>
<dbReference type="EMBL" id="HG806067">
    <property type="protein sequence ID" value="CDW56679.1"/>
    <property type="molecule type" value="Genomic_DNA"/>
</dbReference>
<dbReference type="AlphaFoldDB" id="A0A077ZA85"/>
<dbReference type="PANTHER" id="PTHR15967">
    <property type="entry name" value="E2F-ASSOCIATED PHOSPHOPROTEIN"/>
    <property type="match status" value="1"/>
</dbReference>